<dbReference type="EMBL" id="JACVXD010000001">
    <property type="protein sequence ID" value="MBD0822663.1"/>
    <property type="molecule type" value="Genomic_DNA"/>
</dbReference>
<evidence type="ECO:0000313" key="3">
    <source>
        <dbReference type="Proteomes" id="UP000621516"/>
    </source>
</evidence>
<accession>A0A8J6Q0N0</accession>
<dbReference type="InterPro" id="IPR052354">
    <property type="entry name" value="Cell_Wall_Dynamics_Protein"/>
</dbReference>
<dbReference type="AlphaFoldDB" id="A0A8J6Q0N0"/>
<evidence type="ECO:0000313" key="2">
    <source>
        <dbReference type="EMBL" id="MBD0822663.1"/>
    </source>
</evidence>
<dbReference type="InterPro" id="IPR023346">
    <property type="entry name" value="Lysozyme-like_dom_sf"/>
</dbReference>
<comment type="caution">
    <text evidence="2">The sequence shown here is derived from an EMBL/GenBank/DDBJ whole genome shotgun (WGS) entry which is preliminary data.</text>
</comment>
<dbReference type="Pfam" id="PF00182">
    <property type="entry name" value="Glyco_hydro_19"/>
    <property type="match status" value="1"/>
</dbReference>
<keyword evidence="3" id="KW-1185">Reference proteome</keyword>
<dbReference type="RefSeq" id="WP_188221979.1">
    <property type="nucleotide sequence ID" value="NZ_JACVXD010000001.1"/>
</dbReference>
<dbReference type="PANTHER" id="PTHR34408:SF1">
    <property type="entry name" value="GLYCOSYL HYDROLASE FAMILY 19 DOMAIN-CONTAINING PROTEIN HI_1415"/>
    <property type="match status" value="1"/>
</dbReference>
<dbReference type="SUPFAM" id="SSF53955">
    <property type="entry name" value="Lysozyme-like"/>
    <property type="match status" value="1"/>
</dbReference>
<name>A0A8J6Q0N0_9FLAO</name>
<dbReference type="InterPro" id="IPR000726">
    <property type="entry name" value="Glyco_hydro_19_cat"/>
</dbReference>
<feature type="domain" description="Glycoside hydrolase family 19 catalytic" evidence="1">
    <location>
        <begin position="91"/>
        <end position="149"/>
    </location>
</feature>
<gene>
    <name evidence="2" type="ORF">ICJ85_01400</name>
</gene>
<dbReference type="Proteomes" id="UP000621516">
    <property type="component" value="Unassembled WGS sequence"/>
</dbReference>
<organism evidence="2 3">
    <name type="scientific">Aestuariibaculum marinum</name>
    <dbReference type="NCBI Taxonomy" id="2683592"/>
    <lineage>
        <taxon>Bacteria</taxon>
        <taxon>Pseudomonadati</taxon>
        <taxon>Bacteroidota</taxon>
        <taxon>Flavobacteriia</taxon>
        <taxon>Flavobacteriales</taxon>
        <taxon>Flavobacteriaceae</taxon>
    </lineage>
</organism>
<dbReference type="GO" id="GO:0006032">
    <property type="term" value="P:chitin catabolic process"/>
    <property type="evidence" value="ECO:0007669"/>
    <property type="project" value="InterPro"/>
</dbReference>
<dbReference type="GO" id="GO:0016998">
    <property type="term" value="P:cell wall macromolecule catabolic process"/>
    <property type="evidence" value="ECO:0007669"/>
    <property type="project" value="InterPro"/>
</dbReference>
<protein>
    <submittedName>
        <fullName evidence="2">Glycoside hydrolase family 19 protein</fullName>
    </submittedName>
</protein>
<dbReference type="Gene3D" id="1.10.530.10">
    <property type="match status" value="1"/>
</dbReference>
<keyword evidence="2" id="KW-0378">Hydrolase</keyword>
<sequence>MNLHNKYRTILDKAGINTPLRLAHFFAQLHHESNLQPVSENLNYSTDALLRVFGKYFHSTVHVAKYASKPEAIANRIYANRMGNGGEFSGDGWKYRGRGFIQITGKDNYTALSEATGVDYLTDPNKLLNEADSMVSAIWYWNKRGLNKYADRDEIKAITKRINGGYNGLEHRKALLAEYKAFFRV</sequence>
<proteinExistence type="predicted"/>
<reference evidence="2 3" key="1">
    <citation type="journal article" date="2018" name="J. Microbiol.">
        <title>Aestuariibaculum marinum sp. nov., a marine bacterium isolated from seawater in South Korea.</title>
        <authorList>
            <person name="Choi J."/>
            <person name="Lee D."/>
            <person name="Jang J.H."/>
            <person name="Cha S."/>
            <person name="Seo T."/>
        </authorList>
    </citation>
    <scope>NUCLEOTIDE SEQUENCE [LARGE SCALE GENOMIC DNA]</scope>
    <source>
        <strain evidence="2 3">IP7</strain>
    </source>
</reference>
<evidence type="ECO:0000259" key="1">
    <source>
        <dbReference type="Pfam" id="PF00182"/>
    </source>
</evidence>
<dbReference type="GO" id="GO:0004568">
    <property type="term" value="F:chitinase activity"/>
    <property type="evidence" value="ECO:0007669"/>
    <property type="project" value="InterPro"/>
</dbReference>
<dbReference type="PANTHER" id="PTHR34408">
    <property type="entry name" value="FAMILY PROTEIN, PUTATIVE-RELATED"/>
    <property type="match status" value="1"/>
</dbReference>